<keyword evidence="3" id="KW-1185">Reference proteome</keyword>
<name>A0A941EZM5_9ACTN</name>
<gene>
    <name evidence="2" type="ORF">KDL01_33285</name>
</gene>
<organism evidence="2 3">
    <name type="scientific">Actinospica durhamensis</name>
    <dbReference type="NCBI Taxonomy" id="1508375"/>
    <lineage>
        <taxon>Bacteria</taxon>
        <taxon>Bacillati</taxon>
        <taxon>Actinomycetota</taxon>
        <taxon>Actinomycetes</taxon>
        <taxon>Catenulisporales</taxon>
        <taxon>Actinospicaceae</taxon>
        <taxon>Actinospica</taxon>
    </lineage>
</organism>
<accession>A0A941EZM5</accession>
<dbReference type="Proteomes" id="UP000675781">
    <property type="component" value="Unassembled WGS sequence"/>
</dbReference>
<evidence type="ECO:0000313" key="3">
    <source>
        <dbReference type="Proteomes" id="UP000675781"/>
    </source>
</evidence>
<dbReference type="AlphaFoldDB" id="A0A941EZM5"/>
<sequence>MATQGNKKLAAERRAELAAKQAAMARAEKRRKVMFGTGAGVLVAVLVVALVLLNISRNHTDQAASVASSQTGESNLLAPVWTGLDGQVIDGVGVNSMEQTAYHIHAHLAIYVNGKQMTVPYGIGIQQPWSTTSDGNGGEFVESGAAFYYLHTHDDSGVIHIESPTTQTYKLGQFFAEWNQTLSATQIGTHTGNVTAYVNGTKYTGNPADITLSSHAVIQLDLGTVVAPAPYAFASGL</sequence>
<keyword evidence="1" id="KW-0812">Transmembrane</keyword>
<keyword evidence="1" id="KW-0472">Membrane</keyword>
<reference evidence="2" key="1">
    <citation type="submission" date="2021-04" db="EMBL/GenBank/DDBJ databases">
        <title>Genome based classification of Actinospica acidithermotolerans sp. nov., an actinobacterium isolated from an Indonesian hot spring.</title>
        <authorList>
            <person name="Kusuma A.B."/>
            <person name="Putra K.E."/>
            <person name="Nafisah S."/>
            <person name="Loh J."/>
            <person name="Nouioui I."/>
            <person name="Goodfellow M."/>
        </authorList>
    </citation>
    <scope>NUCLEOTIDE SEQUENCE</scope>
    <source>
        <strain evidence="2">CSCA 57</strain>
    </source>
</reference>
<evidence type="ECO:0000256" key="1">
    <source>
        <dbReference type="SAM" id="Phobius"/>
    </source>
</evidence>
<protein>
    <submittedName>
        <fullName evidence="2">Uncharacterized protein</fullName>
    </submittedName>
</protein>
<proteinExistence type="predicted"/>
<dbReference type="EMBL" id="JAGSOG010000266">
    <property type="protein sequence ID" value="MBR7838194.1"/>
    <property type="molecule type" value="Genomic_DNA"/>
</dbReference>
<dbReference type="RefSeq" id="WP_212532655.1">
    <property type="nucleotide sequence ID" value="NZ_JAGSOG010000266.1"/>
</dbReference>
<keyword evidence="1" id="KW-1133">Transmembrane helix</keyword>
<evidence type="ECO:0000313" key="2">
    <source>
        <dbReference type="EMBL" id="MBR7838194.1"/>
    </source>
</evidence>
<comment type="caution">
    <text evidence="2">The sequence shown here is derived from an EMBL/GenBank/DDBJ whole genome shotgun (WGS) entry which is preliminary data.</text>
</comment>
<feature type="transmembrane region" description="Helical" evidence="1">
    <location>
        <begin position="33"/>
        <end position="53"/>
    </location>
</feature>